<reference evidence="2 3" key="1">
    <citation type="submission" date="2014-04" db="EMBL/GenBank/DDBJ databases">
        <authorList>
            <consortium name="DOE Joint Genome Institute"/>
            <person name="Kuo A."/>
            <person name="Kohler A."/>
            <person name="Costa M.D."/>
            <person name="Nagy L.G."/>
            <person name="Floudas D."/>
            <person name="Copeland A."/>
            <person name="Barry K.W."/>
            <person name="Cichocki N."/>
            <person name="Veneault-Fourrey C."/>
            <person name="LaButti K."/>
            <person name="Lindquist E.A."/>
            <person name="Lipzen A."/>
            <person name="Lundell T."/>
            <person name="Morin E."/>
            <person name="Murat C."/>
            <person name="Sun H."/>
            <person name="Tunlid A."/>
            <person name="Henrissat B."/>
            <person name="Grigoriev I.V."/>
            <person name="Hibbett D.S."/>
            <person name="Martin F."/>
            <person name="Nordberg H.P."/>
            <person name="Cantor M.N."/>
            <person name="Hua S.X."/>
        </authorList>
    </citation>
    <scope>NUCLEOTIDE SEQUENCE [LARGE SCALE GENOMIC DNA]</scope>
    <source>
        <strain evidence="2 3">441</strain>
    </source>
</reference>
<dbReference type="Gene3D" id="3.60.10.10">
    <property type="entry name" value="Endonuclease/exonuclease/phosphatase"/>
    <property type="match status" value="1"/>
</dbReference>
<gene>
    <name evidence="2" type="ORF">PISMIDRAFT_112780</name>
</gene>
<dbReference type="EMBL" id="KN833848">
    <property type="protein sequence ID" value="KIK16754.1"/>
    <property type="molecule type" value="Genomic_DNA"/>
</dbReference>
<feature type="region of interest" description="Disordered" evidence="1">
    <location>
        <begin position="1"/>
        <end position="24"/>
    </location>
</feature>
<proteinExistence type="predicted"/>
<evidence type="ECO:0000313" key="3">
    <source>
        <dbReference type="Proteomes" id="UP000054018"/>
    </source>
</evidence>
<evidence type="ECO:0008006" key="4">
    <source>
        <dbReference type="Google" id="ProtNLM"/>
    </source>
</evidence>
<keyword evidence="3" id="KW-1185">Reference proteome</keyword>
<dbReference type="HOGENOM" id="CLU_2378575_0_0_1"/>
<reference evidence="3" key="2">
    <citation type="submission" date="2015-01" db="EMBL/GenBank/DDBJ databases">
        <title>Evolutionary Origins and Diversification of the Mycorrhizal Mutualists.</title>
        <authorList>
            <consortium name="DOE Joint Genome Institute"/>
            <consortium name="Mycorrhizal Genomics Consortium"/>
            <person name="Kohler A."/>
            <person name="Kuo A."/>
            <person name="Nagy L.G."/>
            <person name="Floudas D."/>
            <person name="Copeland A."/>
            <person name="Barry K.W."/>
            <person name="Cichocki N."/>
            <person name="Veneault-Fourrey C."/>
            <person name="LaButti K."/>
            <person name="Lindquist E.A."/>
            <person name="Lipzen A."/>
            <person name="Lundell T."/>
            <person name="Morin E."/>
            <person name="Murat C."/>
            <person name="Riley R."/>
            <person name="Ohm R."/>
            <person name="Sun H."/>
            <person name="Tunlid A."/>
            <person name="Henrissat B."/>
            <person name="Grigoriev I.V."/>
            <person name="Hibbett D.S."/>
            <person name="Martin F."/>
        </authorList>
    </citation>
    <scope>NUCLEOTIDE SEQUENCE [LARGE SCALE GENOMIC DNA]</scope>
    <source>
        <strain evidence="3">441</strain>
    </source>
</reference>
<evidence type="ECO:0000313" key="2">
    <source>
        <dbReference type="EMBL" id="KIK16754.1"/>
    </source>
</evidence>
<sequence length="109" mass="12319">MTQLLPKNIPTLQASSSRNWTRPDNVFGTEVTAEQVTSCETSPQDHRPNTDHLPILTQIDLSVLALSTTPSWNYRAVNWVKFNRRLKEELEALGPPRVLESETEFQASA</sequence>
<dbReference type="OrthoDB" id="3261136at2759"/>
<organism evidence="2 3">
    <name type="scientific">Pisolithus microcarpus 441</name>
    <dbReference type="NCBI Taxonomy" id="765257"/>
    <lineage>
        <taxon>Eukaryota</taxon>
        <taxon>Fungi</taxon>
        <taxon>Dikarya</taxon>
        <taxon>Basidiomycota</taxon>
        <taxon>Agaricomycotina</taxon>
        <taxon>Agaricomycetes</taxon>
        <taxon>Agaricomycetidae</taxon>
        <taxon>Boletales</taxon>
        <taxon>Sclerodermatineae</taxon>
        <taxon>Pisolithaceae</taxon>
        <taxon>Pisolithus</taxon>
    </lineage>
</organism>
<name>A0A0C9YS59_9AGAM</name>
<evidence type="ECO:0000256" key="1">
    <source>
        <dbReference type="SAM" id="MobiDB-lite"/>
    </source>
</evidence>
<dbReference type="AlphaFoldDB" id="A0A0C9YS59"/>
<feature type="compositionally biased region" description="Polar residues" evidence="1">
    <location>
        <begin position="1"/>
        <end position="22"/>
    </location>
</feature>
<dbReference type="Proteomes" id="UP000054018">
    <property type="component" value="Unassembled WGS sequence"/>
</dbReference>
<accession>A0A0C9YS59</accession>
<protein>
    <recommendedName>
        <fullName evidence="4">Endonuclease/exonuclease/phosphatase domain-containing protein</fullName>
    </recommendedName>
</protein>
<dbReference type="InterPro" id="IPR036691">
    <property type="entry name" value="Endo/exonu/phosph_ase_sf"/>
</dbReference>